<dbReference type="InterPro" id="IPR010290">
    <property type="entry name" value="TM_effector"/>
</dbReference>
<dbReference type="PANTHER" id="PTHR23513">
    <property type="entry name" value="INTEGRAL MEMBRANE EFFLUX PROTEIN-RELATED"/>
    <property type="match status" value="1"/>
</dbReference>
<evidence type="ECO:0000259" key="8">
    <source>
        <dbReference type="PROSITE" id="PS50850"/>
    </source>
</evidence>
<evidence type="ECO:0000256" key="4">
    <source>
        <dbReference type="ARBA" id="ARBA00022692"/>
    </source>
</evidence>
<sequence length="449" mass="47403">MVSPPPPPPHPAAEYPVVTEPIPVFDRRPTLRESFAALGAYNYRLYLFSLAFGSTGGWMARVAIDWLVLELTGDVAMVGLAVALQFAPTLLLGAWAGVLSDRLPRRFVMLGTQIVATLANGVLAALVLTGHVHVWHVLLIAGVTGVAGAIEGPSRSAFVSEMVGTHRLRGAISLNATTFHLGGLLGPALSGILIAALGSGWSIAVNAATTLLAVVAISCMRSHELVPTPKQPRSRGQVREAVRYAWRKPAIRWSLVMLAAISVFGMNLPVLLAAAADGTFGTGPTGYGLYNSLCALGAFLGAILSSQRRSLRLRDVVGFGAAYGLVTMLAAWDGWYPMFLSALVGIGVTRLLFAMSAEALTQLSTNPGIRGRVVSFYIMVLMGGQAAGGVIMGWIAQQFGGQLAFLVAGVVPAVTALVIGVVLARRHELRIRVDLRRPSRLVSVVTRTG</sequence>
<dbReference type="Pfam" id="PF05977">
    <property type="entry name" value="MFS_3"/>
    <property type="match status" value="1"/>
</dbReference>
<accession>A0A387B0Q7</accession>
<keyword evidence="4 7" id="KW-0812">Transmembrane</keyword>
<evidence type="ECO:0000256" key="6">
    <source>
        <dbReference type="ARBA" id="ARBA00023136"/>
    </source>
</evidence>
<dbReference type="GO" id="GO:0022857">
    <property type="term" value="F:transmembrane transporter activity"/>
    <property type="evidence" value="ECO:0007669"/>
    <property type="project" value="InterPro"/>
</dbReference>
<gene>
    <name evidence="9" type="ORF">D7I47_01615</name>
</gene>
<dbReference type="SUPFAM" id="SSF103473">
    <property type="entry name" value="MFS general substrate transporter"/>
    <property type="match status" value="1"/>
</dbReference>
<feature type="domain" description="Major facilitator superfamily (MFS) profile" evidence="8">
    <location>
        <begin position="37"/>
        <end position="427"/>
    </location>
</feature>
<evidence type="ECO:0000313" key="9">
    <source>
        <dbReference type="EMBL" id="AYF97072.1"/>
    </source>
</evidence>
<feature type="transmembrane region" description="Helical" evidence="7">
    <location>
        <begin position="287"/>
        <end position="304"/>
    </location>
</feature>
<feature type="transmembrane region" description="Helical" evidence="7">
    <location>
        <begin position="134"/>
        <end position="150"/>
    </location>
</feature>
<feature type="transmembrane region" description="Helical" evidence="7">
    <location>
        <begin position="45"/>
        <end position="69"/>
    </location>
</feature>
<dbReference type="OrthoDB" id="9775268at2"/>
<reference evidence="10" key="1">
    <citation type="submission" date="2018-09" db="EMBL/GenBank/DDBJ databases">
        <title>Genome sequencing of strain 2DFWR-13.</title>
        <authorList>
            <person name="Heo J."/>
            <person name="Kim S.-J."/>
            <person name="Kwon S.-W."/>
        </authorList>
    </citation>
    <scope>NUCLEOTIDE SEQUENCE [LARGE SCALE GENOMIC DNA]</scope>
    <source>
        <strain evidence="10">2DFWR-13</strain>
    </source>
</reference>
<dbReference type="InterPro" id="IPR036259">
    <property type="entry name" value="MFS_trans_sf"/>
</dbReference>
<feature type="transmembrane region" description="Helical" evidence="7">
    <location>
        <begin position="402"/>
        <end position="424"/>
    </location>
</feature>
<evidence type="ECO:0000256" key="1">
    <source>
        <dbReference type="ARBA" id="ARBA00004651"/>
    </source>
</evidence>
<evidence type="ECO:0000256" key="7">
    <source>
        <dbReference type="SAM" id="Phobius"/>
    </source>
</evidence>
<evidence type="ECO:0000256" key="3">
    <source>
        <dbReference type="ARBA" id="ARBA00022475"/>
    </source>
</evidence>
<dbReference type="PANTHER" id="PTHR23513:SF11">
    <property type="entry name" value="STAPHYLOFERRIN A TRANSPORTER"/>
    <property type="match status" value="1"/>
</dbReference>
<dbReference type="Proteomes" id="UP000278886">
    <property type="component" value="Chromosome"/>
</dbReference>
<feature type="transmembrane region" description="Helical" evidence="7">
    <location>
        <begin position="107"/>
        <end position="128"/>
    </location>
</feature>
<dbReference type="GO" id="GO:0005886">
    <property type="term" value="C:plasma membrane"/>
    <property type="evidence" value="ECO:0007669"/>
    <property type="project" value="UniProtKB-SubCell"/>
</dbReference>
<feature type="transmembrane region" description="Helical" evidence="7">
    <location>
        <begin position="201"/>
        <end position="220"/>
    </location>
</feature>
<dbReference type="PROSITE" id="PS50850">
    <property type="entry name" value="MFS"/>
    <property type="match status" value="1"/>
</dbReference>
<keyword evidence="2" id="KW-0813">Transport</keyword>
<dbReference type="KEGG" id="lyd:D7I47_01615"/>
<keyword evidence="10" id="KW-1185">Reference proteome</keyword>
<dbReference type="InterPro" id="IPR020846">
    <property type="entry name" value="MFS_dom"/>
</dbReference>
<feature type="transmembrane region" description="Helical" evidence="7">
    <location>
        <begin position="338"/>
        <end position="361"/>
    </location>
</feature>
<evidence type="ECO:0000256" key="2">
    <source>
        <dbReference type="ARBA" id="ARBA00022448"/>
    </source>
</evidence>
<feature type="transmembrane region" description="Helical" evidence="7">
    <location>
        <begin position="75"/>
        <end position="95"/>
    </location>
</feature>
<feature type="transmembrane region" description="Helical" evidence="7">
    <location>
        <begin position="253"/>
        <end position="275"/>
    </location>
</feature>
<organism evidence="9 10">
    <name type="scientific">Protaetiibacter intestinalis</name>
    <dbReference type="NCBI Taxonomy" id="2419774"/>
    <lineage>
        <taxon>Bacteria</taxon>
        <taxon>Bacillati</taxon>
        <taxon>Actinomycetota</taxon>
        <taxon>Actinomycetes</taxon>
        <taxon>Micrococcales</taxon>
        <taxon>Microbacteriaceae</taxon>
        <taxon>Protaetiibacter</taxon>
    </lineage>
</organism>
<keyword evidence="5 7" id="KW-1133">Transmembrane helix</keyword>
<keyword evidence="6 7" id="KW-0472">Membrane</keyword>
<dbReference type="Gene3D" id="1.20.1250.20">
    <property type="entry name" value="MFS general substrate transporter like domains"/>
    <property type="match status" value="1"/>
</dbReference>
<feature type="transmembrane region" description="Helical" evidence="7">
    <location>
        <begin position="373"/>
        <end position="396"/>
    </location>
</feature>
<evidence type="ECO:0000313" key="10">
    <source>
        <dbReference type="Proteomes" id="UP000278886"/>
    </source>
</evidence>
<evidence type="ECO:0000256" key="5">
    <source>
        <dbReference type="ARBA" id="ARBA00022989"/>
    </source>
</evidence>
<dbReference type="AlphaFoldDB" id="A0A387B0Q7"/>
<feature type="transmembrane region" description="Helical" evidence="7">
    <location>
        <begin position="316"/>
        <end position="332"/>
    </location>
</feature>
<dbReference type="CDD" id="cd06173">
    <property type="entry name" value="MFS_MefA_like"/>
    <property type="match status" value="1"/>
</dbReference>
<feature type="transmembrane region" description="Helical" evidence="7">
    <location>
        <begin position="171"/>
        <end position="195"/>
    </location>
</feature>
<keyword evidence="3" id="KW-1003">Cell membrane</keyword>
<comment type="subcellular location">
    <subcellularLocation>
        <location evidence="1">Cell membrane</location>
        <topology evidence="1">Multi-pass membrane protein</topology>
    </subcellularLocation>
</comment>
<proteinExistence type="predicted"/>
<protein>
    <submittedName>
        <fullName evidence="9">MFS transporter</fullName>
    </submittedName>
</protein>
<name>A0A387B0Q7_9MICO</name>
<dbReference type="EMBL" id="CP032630">
    <property type="protein sequence ID" value="AYF97072.1"/>
    <property type="molecule type" value="Genomic_DNA"/>
</dbReference>